<comment type="function">
    <text evidence="11">This protein is an auxiliary protein of DNA polymerase delta and is involved in the control of eukaryotic DNA replication by increasing the polymerase's processivity during elongation of the leading strand.</text>
</comment>
<evidence type="ECO:0000256" key="10">
    <source>
        <dbReference type="ARBA" id="ARBA00054163"/>
    </source>
</evidence>
<dbReference type="GO" id="GO:0043626">
    <property type="term" value="C:PCNA complex"/>
    <property type="evidence" value="ECO:0007669"/>
    <property type="project" value="UniProtKB-ARBA"/>
</dbReference>
<evidence type="ECO:0000256" key="9">
    <source>
        <dbReference type="ARBA" id="ARBA00023242"/>
    </source>
</evidence>
<dbReference type="FunFam" id="3.10.150.10:FF:000008">
    <property type="entry name" value="Proliferating cell nuclear antigen"/>
    <property type="match status" value="1"/>
</dbReference>
<evidence type="ECO:0000256" key="2">
    <source>
        <dbReference type="ARBA" id="ARBA00004308"/>
    </source>
</evidence>
<evidence type="ECO:0000259" key="17">
    <source>
        <dbReference type="Pfam" id="PF12632"/>
    </source>
</evidence>
<evidence type="ECO:0000256" key="13">
    <source>
        <dbReference type="SAM" id="MobiDB-lite"/>
    </source>
</evidence>
<comment type="function">
    <text evidence="10">This protein is an auxiliary protein of DNA polymerase delta and is involved in the control of eukaryotic DNA replication by increasing the polymerase's processibility during elongation of the leading strand. Involved in DNA repair.</text>
</comment>
<dbReference type="PROSITE" id="PS01251">
    <property type="entry name" value="PCNA_1"/>
    <property type="match status" value="1"/>
</dbReference>
<comment type="subcellular location">
    <subcellularLocation>
        <location evidence="2">Endomembrane system</location>
    </subcellularLocation>
    <subcellularLocation>
        <location evidence="1 11">Nucleus</location>
    </subcellularLocation>
</comment>
<evidence type="ECO:0000313" key="18">
    <source>
        <dbReference type="EMBL" id="RDK46299.1"/>
    </source>
</evidence>
<dbReference type="InterPro" id="IPR022648">
    <property type="entry name" value="Pr_cel_nuc_antig_N"/>
</dbReference>
<dbReference type="SUPFAM" id="SSF55979">
    <property type="entry name" value="DNA clamp"/>
    <property type="match status" value="2"/>
</dbReference>
<proteinExistence type="inferred from homology"/>
<evidence type="ECO:0000256" key="14">
    <source>
        <dbReference type="SAM" id="Phobius"/>
    </source>
</evidence>
<gene>
    <name evidence="18" type="ORF">M752DRAFT_209030</name>
</gene>
<dbReference type="NCBIfam" id="TIGR00590">
    <property type="entry name" value="pcna"/>
    <property type="match status" value="1"/>
</dbReference>
<feature type="region of interest" description="Disordered" evidence="13">
    <location>
        <begin position="477"/>
        <end position="512"/>
    </location>
</feature>
<evidence type="ECO:0000259" key="16">
    <source>
        <dbReference type="Pfam" id="PF02747"/>
    </source>
</evidence>
<evidence type="ECO:0000256" key="12">
    <source>
        <dbReference type="RuleBase" id="RU003671"/>
    </source>
</evidence>
<dbReference type="PANTHER" id="PTHR11352">
    <property type="entry name" value="PROLIFERATING CELL NUCLEAR ANTIGEN"/>
    <property type="match status" value="1"/>
</dbReference>
<dbReference type="PANTHER" id="PTHR11352:SF0">
    <property type="entry name" value="PROLIFERATING CELL NUCLEAR ANTIGEN"/>
    <property type="match status" value="1"/>
</dbReference>
<feature type="domain" description="Proliferating cell nuclear antigen PCNA C-terminal" evidence="16">
    <location>
        <begin position="796"/>
        <end position="921"/>
    </location>
</feature>
<dbReference type="InterPro" id="IPR046938">
    <property type="entry name" value="DNA_clamp_sf"/>
</dbReference>
<dbReference type="EMBL" id="KZ851846">
    <property type="protein sequence ID" value="RDK46299.1"/>
    <property type="molecule type" value="Genomic_DNA"/>
</dbReference>
<dbReference type="Proteomes" id="UP000254937">
    <property type="component" value="Unassembled WGS sequence"/>
</dbReference>
<evidence type="ECO:0000256" key="3">
    <source>
        <dbReference type="ARBA" id="ARBA00010462"/>
    </source>
</evidence>
<dbReference type="GO" id="GO:0006275">
    <property type="term" value="P:regulation of DNA replication"/>
    <property type="evidence" value="ECO:0007669"/>
    <property type="project" value="InterPro"/>
</dbReference>
<evidence type="ECO:0000256" key="1">
    <source>
        <dbReference type="ARBA" id="ARBA00004123"/>
    </source>
</evidence>
<dbReference type="GO" id="GO:0017022">
    <property type="term" value="F:myosin binding"/>
    <property type="evidence" value="ECO:0007669"/>
    <property type="project" value="InterPro"/>
</dbReference>
<dbReference type="PROSITE" id="PS00293">
    <property type="entry name" value="PCNA_2"/>
    <property type="match status" value="1"/>
</dbReference>
<keyword evidence="5 12" id="KW-0235">DNA replication</keyword>
<dbReference type="InterPro" id="IPR000730">
    <property type="entry name" value="Pr_cel_nuc_antig"/>
</dbReference>
<evidence type="ECO:0000256" key="8">
    <source>
        <dbReference type="ARBA" id="ARBA00023136"/>
    </source>
</evidence>
<dbReference type="FunFam" id="3.70.10.10:FF:000001">
    <property type="entry name" value="Proliferating cell nuclear antigen"/>
    <property type="match status" value="1"/>
</dbReference>
<evidence type="ECO:0000256" key="7">
    <source>
        <dbReference type="ARBA" id="ARBA00023125"/>
    </source>
</evidence>
<dbReference type="InterPro" id="IPR022649">
    <property type="entry name" value="Pr_cel_nuc_antig_C"/>
</dbReference>
<dbReference type="AlphaFoldDB" id="A0A370PVT8"/>
<dbReference type="Gene3D" id="3.10.150.10">
    <property type="entry name" value="DNA Polymerase III, subunit A, domain 2"/>
    <property type="match status" value="2"/>
</dbReference>
<dbReference type="GO" id="GO:0012505">
    <property type="term" value="C:endomembrane system"/>
    <property type="evidence" value="ECO:0007669"/>
    <property type="project" value="UniProtKB-SubCell"/>
</dbReference>
<accession>A0A370PVT8</accession>
<keyword evidence="8 14" id="KW-0472">Membrane</keyword>
<feature type="transmembrane region" description="Helical" evidence="14">
    <location>
        <begin position="177"/>
        <end position="195"/>
    </location>
</feature>
<feature type="compositionally biased region" description="Basic and acidic residues" evidence="13">
    <location>
        <begin position="18"/>
        <end position="35"/>
    </location>
</feature>
<keyword evidence="6 14" id="KW-1133">Transmembrane helix</keyword>
<sequence length="923" mass="102547">MESLVYENSPLADYLQGEGEHDPSWPVKEADHSDDFSDSTAADFAPRGVSKFQERIRNKLPKPLERKVSRQRAALGRLYDVCTSALNSRVGRSDNERFLEQFGYVIVASQLLNEHSAPSYTSAADVMSTALPADLPSISTTFGIQGAVVTASTSFSVAWLLHWSRSRTSSGLNPRKVGVLLVLVPVIGVLFYAFAKRQWLKYLRHQAVDAAVTFISNAQGFDSAASASVVFIQETQTRRCLRLRRTVSESFYLMLGQYIRAQHTLRPLTDATNLAKYYDIYDISEEELMEAEAAFDERATEDQYSLRALRTLFGRLYIVRKSILCCLLALGADGGGSDIARWTTAVEQMRDLAHVTGENIHKMTNILNEDDRKYQSSTQSMLKLNIVSGDVIPPSPLPTASPNKDNLRAQYRNINSLSQGIRALHAKMHILKEASSSNLERPDAGEFEASLMPQYESIGADIRSLLQEWESGKSALMSSLEKPANPEFSRPSSFLKTPLSPTPSLGGSTAVEGSPADALRALTGENTDPSIVHTLDDEEEIFEAVALPARNKRMSLTREERIARVKEDRARQAAARERTDANTNMLKELEMVIKQRPRTTIAAKHTPLSFLRTQFLLSVLYDFQSSRYSFHPLTTIYLSQPLLFLPLLLLISFSPYSHTITSKLTAYSVLEARLEQASLLKRVVDAIKDLVQDCNFDCNDSGISLQAMDNSHVALVSMMLKAEGFSPYRCDRNIALGINLLSLTKVLRAAQNEDILTLKAEDSPDAVNLMFESAETDRLSEYDIKLMDIDQEHLAIPETEYAATVEMPAAEFQRICRDLNALSESVVIEATKEGVKFSCQGDIGSGSVTVRQHTNVENPAQNVSISLTEPVALTFSLKYLVNFCKATNLSNKVTLCLSQEVPLLVEYGLGSGHLRFYLAPKVR</sequence>
<reference evidence="18 19" key="1">
    <citation type="submission" date="2018-07" db="EMBL/GenBank/DDBJ databases">
        <title>Section-level genome sequencing of Aspergillus section Nigri to investigate inter- and intra-species variation.</title>
        <authorList>
            <consortium name="DOE Joint Genome Institute"/>
            <person name="Vesth T.C."/>
            <person name="Nybo J.L."/>
            <person name="Theobald S."/>
            <person name="Frisvad J.C."/>
            <person name="Larsen T.O."/>
            <person name="Nielsen K.F."/>
            <person name="Hoof J.B."/>
            <person name="Brandl J."/>
            <person name="Salamov A."/>
            <person name="Riley R."/>
            <person name="Gladden J.M."/>
            <person name="Phatale P."/>
            <person name="Nielsen M.T."/>
            <person name="Lyhne E.K."/>
            <person name="Kogle M.E."/>
            <person name="Strasser K."/>
            <person name="McDonnell E."/>
            <person name="Barry K."/>
            <person name="Clum A."/>
            <person name="Chen C."/>
            <person name="Nolan M."/>
            <person name="Sandor L."/>
            <person name="Kuo A."/>
            <person name="Lipzen A."/>
            <person name="Hainaut M."/>
            <person name="Drula E."/>
            <person name="Tsang A."/>
            <person name="Magnuson J.K."/>
            <person name="Henrissat B."/>
            <person name="Wiebenga A."/>
            <person name="Simmons B.A."/>
            <person name="Makela M.R."/>
            <person name="De vries R.P."/>
            <person name="Grigoriev I.V."/>
            <person name="Mortensen U.H."/>
            <person name="Baker S.E."/>
            <person name="Andersen M.R."/>
        </authorList>
    </citation>
    <scope>NUCLEOTIDE SEQUENCE [LARGE SCALE GENOMIC DNA]</scope>
    <source>
        <strain evidence="18 19">ATCC 13157</strain>
    </source>
</reference>
<dbReference type="CDD" id="cd00577">
    <property type="entry name" value="PCNA"/>
    <property type="match status" value="1"/>
</dbReference>
<dbReference type="FunFam" id="3.10.150.10:FF:000006">
    <property type="entry name" value="Proliferating cell nuclear antigen"/>
    <property type="match status" value="1"/>
</dbReference>
<evidence type="ECO:0000256" key="6">
    <source>
        <dbReference type="ARBA" id="ARBA00022989"/>
    </source>
</evidence>
<dbReference type="HAMAP" id="MF_00317">
    <property type="entry name" value="DNApol_clamp_arch"/>
    <property type="match status" value="1"/>
</dbReference>
<dbReference type="GO" id="GO:0006272">
    <property type="term" value="P:leading strand elongation"/>
    <property type="evidence" value="ECO:0007669"/>
    <property type="project" value="TreeGrafter"/>
</dbReference>
<dbReference type="GO" id="GO:0030337">
    <property type="term" value="F:DNA polymerase processivity factor activity"/>
    <property type="evidence" value="ECO:0007669"/>
    <property type="project" value="InterPro"/>
</dbReference>
<dbReference type="Pfam" id="PF00705">
    <property type="entry name" value="PCNA_N"/>
    <property type="match status" value="1"/>
</dbReference>
<keyword evidence="9 11" id="KW-0539">Nucleus</keyword>
<keyword evidence="19" id="KW-1185">Reference proteome</keyword>
<evidence type="ECO:0000256" key="4">
    <source>
        <dbReference type="ARBA" id="ARBA00022692"/>
    </source>
</evidence>
<dbReference type="Pfam" id="PF02747">
    <property type="entry name" value="PCNA_C"/>
    <property type="match status" value="1"/>
</dbReference>
<dbReference type="GO" id="GO:0006273">
    <property type="term" value="P:lagging strand elongation"/>
    <property type="evidence" value="ECO:0007669"/>
    <property type="project" value="UniProtKB-ARBA"/>
</dbReference>
<comment type="similarity">
    <text evidence="3 12">Belongs to the PCNA family.</text>
</comment>
<keyword evidence="7 12" id="KW-0238">DNA-binding</keyword>
<evidence type="ECO:0000256" key="11">
    <source>
        <dbReference type="RuleBase" id="RU000641"/>
    </source>
</evidence>
<feature type="region of interest" description="Disordered" evidence="13">
    <location>
        <begin position="1"/>
        <end position="42"/>
    </location>
</feature>
<dbReference type="GO" id="GO:0003677">
    <property type="term" value="F:DNA binding"/>
    <property type="evidence" value="ECO:0007669"/>
    <property type="project" value="UniProtKB-KW"/>
</dbReference>
<evidence type="ECO:0000259" key="15">
    <source>
        <dbReference type="Pfam" id="PF00705"/>
    </source>
</evidence>
<dbReference type="PRINTS" id="PR00339">
    <property type="entry name" value="PCNACYCLIN"/>
</dbReference>
<name>A0A370PVT8_ASPPH</name>
<feature type="domain" description="Myosin-binding" evidence="17">
    <location>
        <begin position="155"/>
        <end position="427"/>
    </location>
</feature>
<dbReference type="GO" id="GO:0070987">
    <property type="term" value="P:error-free translesion synthesis"/>
    <property type="evidence" value="ECO:0007669"/>
    <property type="project" value="UniProtKB-ARBA"/>
</dbReference>
<dbReference type="GO" id="GO:0006298">
    <property type="term" value="P:mismatch repair"/>
    <property type="evidence" value="ECO:0007669"/>
    <property type="project" value="TreeGrafter"/>
</dbReference>
<organism evidence="18 19">
    <name type="scientific">Aspergillus phoenicis ATCC 13157</name>
    <dbReference type="NCBI Taxonomy" id="1353007"/>
    <lineage>
        <taxon>Eukaryota</taxon>
        <taxon>Fungi</taxon>
        <taxon>Dikarya</taxon>
        <taxon>Ascomycota</taxon>
        <taxon>Pezizomycotina</taxon>
        <taxon>Eurotiomycetes</taxon>
        <taxon>Eurotiomycetidae</taxon>
        <taxon>Eurotiales</taxon>
        <taxon>Aspergillaceae</taxon>
        <taxon>Aspergillus</taxon>
    </lineage>
</organism>
<dbReference type="InterPro" id="IPR026859">
    <property type="entry name" value="Myosin-bd"/>
</dbReference>
<evidence type="ECO:0000313" key="19">
    <source>
        <dbReference type="Proteomes" id="UP000254937"/>
    </source>
</evidence>
<feature type="domain" description="Proliferating cell nuclear antigen PCNA N-terminal" evidence="15">
    <location>
        <begin position="670"/>
        <end position="791"/>
    </location>
</feature>
<evidence type="ECO:0000256" key="5">
    <source>
        <dbReference type="ARBA" id="ARBA00022705"/>
    </source>
</evidence>
<dbReference type="Pfam" id="PF12632">
    <property type="entry name" value="Vezatin"/>
    <property type="match status" value="1"/>
</dbReference>
<protein>
    <recommendedName>
        <fullName evidence="11">DNA sliding clamp PCNA</fullName>
    </recommendedName>
</protein>
<dbReference type="InterPro" id="IPR022659">
    <property type="entry name" value="Pr_cel_nuc_antig_CS"/>
</dbReference>
<keyword evidence="4 14" id="KW-0812">Transmembrane</keyword>